<dbReference type="EMBL" id="PXWF02000092">
    <property type="protein sequence ID" value="PWF49354.1"/>
    <property type="molecule type" value="Genomic_DNA"/>
</dbReference>
<gene>
    <name evidence="2" type="ORF">C7C56_006930</name>
</gene>
<name>A0A2U2HPA4_9BURK</name>
<dbReference type="AlphaFoldDB" id="A0A2U2HPA4"/>
<feature type="compositionally biased region" description="Polar residues" evidence="1">
    <location>
        <begin position="1"/>
        <end position="16"/>
    </location>
</feature>
<evidence type="ECO:0000313" key="3">
    <source>
        <dbReference type="Proteomes" id="UP000241421"/>
    </source>
</evidence>
<feature type="region of interest" description="Disordered" evidence="1">
    <location>
        <begin position="1"/>
        <end position="75"/>
    </location>
</feature>
<dbReference type="Proteomes" id="UP000241421">
    <property type="component" value="Unassembled WGS sequence"/>
</dbReference>
<protein>
    <submittedName>
        <fullName evidence="2">Uncharacterized protein</fullName>
    </submittedName>
</protein>
<sequence length="75" mass="8057">MSNMQQSSWRNEQSGNADAWDCGIAPRRAHSTPDPDAIPPREPPPSPLPDDVPPPANAPVEEPRMPEPPIRAAAA</sequence>
<evidence type="ECO:0000313" key="2">
    <source>
        <dbReference type="EMBL" id="PWF49354.1"/>
    </source>
</evidence>
<evidence type="ECO:0000256" key="1">
    <source>
        <dbReference type="SAM" id="MobiDB-lite"/>
    </source>
</evidence>
<comment type="caution">
    <text evidence="2">The sequence shown here is derived from an EMBL/GenBank/DDBJ whole genome shotgun (WGS) entry which is preliminary data.</text>
</comment>
<feature type="compositionally biased region" description="Pro residues" evidence="1">
    <location>
        <begin position="36"/>
        <end position="57"/>
    </location>
</feature>
<reference evidence="2 3" key="1">
    <citation type="submission" date="2018-04" db="EMBL/GenBank/DDBJ databases">
        <title>Massilia violaceinigra sp. nov., a novel purple-pigmented bacterium isolated from Tianshan glacier, Xinjiang, China.</title>
        <authorList>
            <person name="Wang H."/>
        </authorList>
    </citation>
    <scope>NUCLEOTIDE SEQUENCE [LARGE SCALE GENOMIC DNA]</scope>
    <source>
        <strain evidence="2 3">B448-2</strain>
    </source>
</reference>
<dbReference type="RefSeq" id="WP_106756727.1">
    <property type="nucleotide sequence ID" value="NZ_PXWF02000092.1"/>
</dbReference>
<accession>A0A2U2HPA4</accession>
<keyword evidence="3" id="KW-1185">Reference proteome</keyword>
<proteinExistence type="predicted"/>
<organism evidence="2 3">
    <name type="scientific">Massilia glaciei</name>
    <dbReference type="NCBI Taxonomy" id="1524097"/>
    <lineage>
        <taxon>Bacteria</taxon>
        <taxon>Pseudomonadati</taxon>
        <taxon>Pseudomonadota</taxon>
        <taxon>Betaproteobacteria</taxon>
        <taxon>Burkholderiales</taxon>
        <taxon>Oxalobacteraceae</taxon>
        <taxon>Telluria group</taxon>
        <taxon>Massilia</taxon>
    </lineage>
</organism>